<proteinExistence type="predicted"/>
<gene>
    <name evidence="1" type="ORF">LF41_2966</name>
</gene>
<dbReference type="Proteomes" id="UP000030518">
    <property type="component" value="Unassembled WGS sequence"/>
</dbReference>
<evidence type="ECO:0000313" key="2">
    <source>
        <dbReference type="Proteomes" id="UP000030518"/>
    </source>
</evidence>
<dbReference type="AlphaFoldDB" id="A0A0A2WGK3"/>
<comment type="caution">
    <text evidence="1">The sequence shown here is derived from an EMBL/GenBank/DDBJ whole genome shotgun (WGS) entry which is preliminary data.</text>
</comment>
<reference evidence="1 2" key="1">
    <citation type="submission" date="2014-09" db="EMBL/GenBank/DDBJ databases">
        <title>Genome sequences of Lysobacter dokdonensis DS-58.</title>
        <authorList>
            <person name="Kim J.F."/>
            <person name="Kwak M.-J."/>
        </authorList>
    </citation>
    <scope>NUCLEOTIDE SEQUENCE [LARGE SCALE GENOMIC DNA]</scope>
    <source>
        <strain evidence="1 2">DS-58</strain>
    </source>
</reference>
<dbReference type="PATRIC" id="fig|1300345.3.peg.1510"/>
<evidence type="ECO:0000313" key="1">
    <source>
        <dbReference type="EMBL" id="KGQ19316.1"/>
    </source>
</evidence>
<name>A0A0A2WGK3_9GAMM</name>
<protein>
    <submittedName>
        <fullName evidence="1">Uncharacterized protein</fullName>
    </submittedName>
</protein>
<keyword evidence="2" id="KW-1185">Reference proteome</keyword>
<organism evidence="1 2">
    <name type="scientific">Lysobacter dokdonensis DS-58</name>
    <dbReference type="NCBI Taxonomy" id="1300345"/>
    <lineage>
        <taxon>Bacteria</taxon>
        <taxon>Pseudomonadati</taxon>
        <taxon>Pseudomonadota</taxon>
        <taxon>Gammaproteobacteria</taxon>
        <taxon>Lysobacterales</taxon>
        <taxon>Lysobacteraceae</taxon>
        <taxon>Noviluteimonas</taxon>
    </lineage>
</organism>
<dbReference type="EMBL" id="JRKJ01000008">
    <property type="protein sequence ID" value="KGQ19316.1"/>
    <property type="molecule type" value="Genomic_DNA"/>
</dbReference>
<accession>A0A0A2WGK3</accession>
<sequence>MIIAAVRFRAAFSIATRCAGGTGREKDVDPAHAKLRAMHYTSGQSVLPGDRVAADGLKGKVVAVIDDNLYAPDYPAAEWSYLGEGLIIETEEIGVLHLPTMGEDIVLIARLMDTAHG</sequence>